<feature type="compositionally biased region" description="Basic residues" evidence="1">
    <location>
        <begin position="38"/>
        <end position="47"/>
    </location>
</feature>
<reference evidence="3" key="1">
    <citation type="submission" date="2016-03" db="EMBL/GenBank/DDBJ databases">
        <authorList>
            <person name="Devillers Hugo."/>
        </authorList>
    </citation>
    <scope>NUCLEOTIDE SEQUENCE [LARGE SCALE GENOMIC DNA]</scope>
</reference>
<evidence type="ECO:0000313" key="2">
    <source>
        <dbReference type="EMBL" id="SCV04760.1"/>
    </source>
</evidence>
<dbReference type="AlphaFoldDB" id="A0A1G4KK01"/>
<sequence length="154" mass="17168">MFWDLFISLKPSYTYFQTRISVAQSFEGCSSGSSHQHQLNHSHHGVNKKSQPFNDIPSPLRQQTLTVTFVHPHTVTARHHTSQHTTISQQSHFYLPTTFSPQRSPHNVLPHTAPSPASPGLISASPAPFSHNCDSFPRHHLYCHPIAGTGDDVT</sequence>
<proteinExistence type="predicted"/>
<organism evidence="2 3">
    <name type="scientific">Lachancea meyersii CBS 8951</name>
    <dbReference type="NCBI Taxonomy" id="1266667"/>
    <lineage>
        <taxon>Eukaryota</taxon>
        <taxon>Fungi</taxon>
        <taxon>Dikarya</taxon>
        <taxon>Ascomycota</taxon>
        <taxon>Saccharomycotina</taxon>
        <taxon>Saccharomycetes</taxon>
        <taxon>Saccharomycetales</taxon>
        <taxon>Saccharomycetaceae</taxon>
        <taxon>Lachancea</taxon>
    </lineage>
</organism>
<feature type="region of interest" description="Disordered" evidence="1">
    <location>
        <begin position="32"/>
        <end position="55"/>
    </location>
</feature>
<dbReference type="Proteomes" id="UP000191144">
    <property type="component" value="Chromosome H"/>
</dbReference>
<protein>
    <submittedName>
        <fullName evidence="2">LAME_0H21022g1_1</fullName>
    </submittedName>
</protein>
<gene>
    <name evidence="2" type="ORF">LAME_0H21022G</name>
</gene>
<keyword evidence="3" id="KW-1185">Reference proteome</keyword>
<evidence type="ECO:0000313" key="3">
    <source>
        <dbReference type="Proteomes" id="UP000191144"/>
    </source>
</evidence>
<name>A0A1G4KK01_9SACH</name>
<evidence type="ECO:0000256" key="1">
    <source>
        <dbReference type="SAM" id="MobiDB-lite"/>
    </source>
</evidence>
<accession>A0A1G4KK01</accession>
<dbReference type="EMBL" id="LT598480">
    <property type="protein sequence ID" value="SCV04760.1"/>
    <property type="molecule type" value="Genomic_DNA"/>
</dbReference>